<reference evidence="1" key="1">
    <citation type="submission" date="2024-01" db="EMBL/GenBank/DDBJ databases">
        <title>Bank of Algae and Cyanobacteria of the Azores (BACA) strain genomes.</title>
        <authorList>
            <person name="Luz R."/>
            <person name="Cordeiro R."/>
            <person name="Fonseca A."/>
            <person name="Goncalves V."/>
        </authorList>
    </citation>
    <scope>NUCLEOTIDE SEQUENCE</scope>
    <source>
        <strain evidence="1">BACA0141</strain>
    </source>
</reference>
<dbReference type="AlphaFoldDB" id="A0AAW9Q4G9"/>
<organism evidence="1 2">
    <name type="scientific">Tumidithrix elongata BACA0141</name>
    <dbReference type="NCBI Taxonomy" id="2716417"/>
    <lineage>
        <taxon>Bacteria</taxon>
        <taxon>Bacillati</taxon>
        <taxon>Cyanobacteriota</taxon>
        <taxon>Cyanophyceae</taxon>
        <taxon>Pseudanabaenales</taxon>
        <taxon>Pseudanabaenaceae</taxon>
        <taxon>Tumidithrix</taxon>
        <taxon>Tumidithrix elongata</taxon>
    </lineage>
</organism>
<name>A0AAW9Q4G9_9CYAN</name>
<sequence length="88" mass="10038">MEISRLDKQEIISTLTFADLEVIVTQIVQRIISQEAASLIPNKYRQEIPFNSTATPFWQIIVENSSKVPEEIWDSIPSNASENLDAYL</sequence>
<evidence type="ECO:0000313" key="2">
    <source>
        <dbReference type="Proteomes" id="UP001333818"/>
    </source>
</evidence>
<keyword evidence="2" id="KW-1185">Reference proteome</keyword>
<comment type="caution">
    <text evidence="1">The sequence shown here is derived from an EMBL/GenBank/DDBJ whole genome shotgun (WGS) entry which is preliminary data.</text>
</comment>
<protein>
    <submittedName>
        <fullName evidence="1">Uncharacterized protein</fullName>
    </submittedName>
</protein>
<gene>
    <name evidence="1" type="ORF">V2H45_13335</name>
</gene>
<dbReference type="RefSeq" id="WP_330484149.1">
    <property type="nucleotide sequence ID" value="NZ_JAZBJZ010000050.1"/>
</dbReference>
<proteinExistence type="predicted"/>
<dbReference type="Proteomes" id="UP001333818">
    <property type="component" value="Unassembled WGS sequence"/>
</dbReference>
<dbReference type="EMBL" id="JAZBJZ010000050">
    <property type="protein sequence ID" value="MEE3717718.1"/>
    <property type="molecule type" value="Genomic_DNA"/>
</dbReference>
<evidence type="ECO:0000313" key="1">
    <source>
        <dbReference type="EMBL" id="MEE3717718.1"/>
    </source>
</evidence>
<accession>A0AAW9Q4G9</accession>